<dbReference type="InterPro" id="IPR007201">
    <property type="entry name" value="Mei2-like_Rrm_C"/>
</dbReference>
<dbReference type="OrthoDB" id="417481at2759"/>
<organism evidence="2 3">
    <name type="scientific">Phtheirospermum japonicum</name>
    <dbReference type="NCBI Taxonomy" id="374723"/>
    <lineage>
        <taxon>Eukaryota</taxon>
        <taxon>Viridiplantae</taxon>
        <taxon>Streptophyta</taxon>
        <taxon>Embryophyta</taxon>
        <taxon>Tracheophyta</taxon>
        <taxon>Spermatophyta</taxon>
        <taxon>Magnoliopsida</taxon>
        <taxon>eudicotyledons</taxon>
        <taxon>Gunneridae</taxon>
        <taxon>Pentapetalae</taxon>
        <taxon>asterids</taxon>
        <taxon>lamiids</taxon>
        <taxon>Lamiales</taxon>
        <taxon>Orobanchaceae</taxon>
        <taxon>Orobanchaceae incertae sedis</taxon>
        <taxon>Phtheirospermum</taxon>
    </lineage>
</organism>
<gene>
    <name evidence="2" type="ORF">PHJA_002386800</name>
</gene>
<dbReference type="Proteomes" id="UP000653305">
    <property type="component" value="Unassembled WGS sequence"/>
</dbReference>
<keyword evidence="3" id="KW-1185">Reference proteome</keyword>
<dbReference type="GO" id="GO:0003676">
    <property type="term" value="F:nucleic acid binding"/>
    <property type="evidence" value="ECO:0007669"/>
    <property type="project" value="InterPro"/>
</dbReference>
<dbReference type="InterPro" id="IPR035979">
    <property type="entry name" value="RBD_domain_sf"/>
</dbReference>
<protein>
    <submittedName>
        <fullName evidence="2">Protein terminal ear1 homolog</fullName>
    </submittedName>
</protein>
<dbReference type="Pfam" id="PF04059">
    <property type="entry name" value="RRM_2"/>
    <property type="match status" value="1"/>
</dbReference>
<accession>A0A830CXW8</accession>
<evidence type="ECO:0000259" key="1">
    <source>
        <dbReference type="Pfam" id="PF04059"/>
    </source>
</evidence>
<name>A0A830CXW8_9LAMI</name>
<evidence type="ECO:0000313" key="2">
    <source>
        <dbReference type="EMBL" id="GFQ02429.1"/>
    </source>
</evidence>
<proteinExistence type="predicted"/>
<feature type="domain" description="Mei2-like C-terminal RNA recognition motif" evidence="1">
    <location>
        <begin position="11"/>
        <end position="90"/>
    </location>
</feature>
<evidence type="ECO:0000313" key="3">
    <source>
        <dbReference type="Proteomes" id="UP000653305"/>
    </source>
</evidence>
<dbReference type="SUPFAM" id="SSF54928">
    <property type="entry name" value="RNA-binding domain, RBD"/>
    <property type="match status" value="1"/>
</dbReference>
<sequence length="138" mass="16457">MLNFLDDYCRTHGLEYDFLYLPMDFRKKDNLGYAFVNFTTSVAAQKFKDILQNYKWATFYCHGRRFTSNKVCDITWARVQGLEALIKRFRDSSFQCDRWDYLPVILNPPRNGYDPNPYPPVILGSLHQRAWDKTHSRD</sequence>
<reference evidence="2" key="1">
    <citation type="submission" date="2020-07" db="EMBL/GenBank/DDBJ databases">
        <title>Ethylene signaling mediates host invasion by parasitic plants.</title>
        <authorList>
            <person name="Yoshida S."/>
        </authorList>
    </citation>
    <scope>NUCLEOTIDE SEQUENCE</scope>
    <source>
        <strain evidence="2">Okayama</strain>
    </source>
</reference>
<dbReference type="AlphaFoldDB" id="A0A830CXW8"/>
<dbReference type="EMBL" id="BMAC01000747">
    <property type="protein sequence ID" value="GFQ02429.1"/>
    <property type="molecule type" value="Genomic_DNA"/>
</dbReference>
<comment type="caution">
    <text evidence="2">The sequence shown here is derived from an EMBL/GenBank/DDBJ whole genome shotgun (WGS) entry which is preliminary data.</text>
</comment>